<evidence type="ECO:0000256" key="3">
    <source>
        <dbReference type="ARBA" id="ARBA00022692"/>
    </source>
</evidence>
<reference evidence="8" key="1">
    <citation type="submission" date="2011-07" db="EMBL/GenBank/DDBJ databases">
        <authorList>
            <consortium name="Caenorhabditis brenneri Sequencing and Analysis Consortium"/>
            <person name="Wilson R.K."/>
        </authorList>
    </citation>
    <scope>NUCLEOTIDE SEQUENCE [LARGE SCALE GENOMIC DNA]</scope>
    <source>
        <strain evidence="8">PB2801</strain>
    </source>
</reference>
<dbReference type="AlphaFoldDB" id="G0N973"/>
<evidence type="ECO:0000256" key="6">
    <source>
        <dbReference type="SAM" id="Phobius"/>
    </source>
</evidence>
<dbReference type="FunCoup" id="G0N973">
    <property type="interactions" value="8"/>
</dbReference>
<dbReference type="Pfam" id="PF10317">
    <property type="entry name" value="7TM_GPCR_Srd"/>
    <property type="match status" value="1"/>
</dbReference>
<keyword evidence="3 6" id="KW-0812">Transmembrane</keyword>
<feature type="transmembrane region" description="Helical" evidence="6">
    <location>
        <begin position="284"/>
        <end position="306"/>
    </location>
</feature>
<dbReference type="InParanoid" id="G0N973"/>
<feature type="transmembrane region" description="Helical" evidence="6">
    <location>
        <begin position="56"/>
        <end position="74"/>
    </location>
</feature>
<evidence type="ECO:0000313" key="8">
    <source>
        <dbReference type="Proteomes" id="UP000008068"/>
    </source>
</evidence>
<evidence type="ECO:0000256" key="1">
    <source>
        <dbReference type="ARBA" id="ARBA00004141"/>
    </source>
</evidence>
<keyword evidence="4 6" id="KW-1133">Transmembrane helix</keyword>
<organism evidence="8">
    <name type="scientific">Caenorhabditis brenneri</name>
    <name type="common">Nematode worm</name>
    <dbReference type="NCBI Taxonomy" id="135651"/>
    <lineage>
        <taxon>Eukaryota</taxon>
        <taxon>Metazoa</taxon>
        <taxon>Ecdysozoa</taxon>
        <taxon>Nematoda</taxon>
        <taxon>Chromadorea</taxon>
        <taxon>Rhabditida</taxon>
        <taxon>Rhabditina</taxon>
        <taxon>Rhabditomorpha</taxon>
        <taxon>Rhabditoidea</taxon>
        <taxon>Rhabditidae</taxon>
        <taxon>Peloderinae</taxon>
        <taxon>Caenorhabditis</taxon>
    </lineage>
</organism>
<keyword evidence="8" id="KW-1185">Reference proteome</keyword>
<feature type="transmembrane region" description="Helical" evidence="6">
    <location>
        <begin position="251"/>
        <end position="272"/>
    </location>
</feature>
<dbReference type="OMA" id="YLRYHAK"/>
<sequence>MTSNETSSDSELTEVYTQILSIVYPTFLSTTVIAHGILLIFIIFFSPLHLKFLRILLLKTSIFDVLATVTNFYIQPRIVSGGRINVPVYCYGLCRHMSSSLCFLIYMGWQIFSLAVGISMTYTLFFKYYKLNFNGPLVGKRLIISLLGFYTPCFVSTFCSVIIVLRNTLPVEASKRISEVAIIDRKYSLIGRMTLGEIPNKINFLMIAYGIYISPFLAFWFRWKSNKQLNETIAGASPYLRYHAKNVMTGVTIQVFMHFLFYIPMFSLYSYSLISGTEVLVQQFFLAMSPNLAATFDPLINLYYVVPYRNRIKSWFCSRHEVTPLRVASLTPSAVA</sequence>
<evidence type="ECO:0000256" key="2">
    <source>
        <dbReference type="ARBA" id="ARBA00009166"/>
    </source>
</evidence>
<dbReference type="PANTHER" id="PTHR22945">
    <property type="entry name" value="SERPENTINE RECEPTOR, CLASS D DELTA"/>
    <property type="match status" value="1"/>
</dbReference>
<comment type="similarity">
    <text evidence="2">Belongs to the nematode receptor-like protein srd family.</text>
</comment>
<proteinExistence type="inferred from homology"/>
<dbReference type="OrthoDB" id="5873158at2759"/>
<evidence type="ECO:0000313" key="7">
    <source>
        <dbReference type="EMBL" id="EGT55532.1"/>
    </source>
</evidence>
<dbReference type="InterPro" id="IPR050920">
    <property type="entry name" value="Nematode_rcpt-like_delta"/>
</dbReference>
<name>G0N973_CAEBE</name>
<feature type="transmembrane region" description="Helical" evidence="6">
    <location>
        <begin position="146"/>
        <end position="165"/>
    </location>
</feature>
<dbReference type="GO" id="GO:0016020">
    <property type="term" value="C:membrane"/>
    <property type="evidence" value="ECO:0007669"/>
    <property type="project" value="UniProtKB-SubCell"/>
</dbReference>
<dbReference type="HOGENOM" id="CLU_057924_2_0_1"/>
<gene>
    <name evidence="7" type="primary">Cbn-srd-35</name>
    <name evidence="7" type="ORF">CAEBREN_06333</name>
</gene>
<keyword evidence="5 6" id="KW-0472">Membrane</keyword>
<feature type="transmembrane region" description="Helical" evidence="6">
    <location>
        <begin position="103"/>
        <end position="125"/>
    </location>
</feature>
<dbReference type="EMBL" id="GL379851">
    <property type="protein sequence ID" value="EGT55532.1"/>
    <property type="molecule type" value="Genomic_DNA"/>
</dbReference>
<protein>
    <submittedName>
        <fullName evidence="7">CBN-SRD-35 protein</fullName>
    </submittedName>
</protein>
<dbReference type="eggNOG" id="ENOG502R2HE">
    <property type="taxonomic scope" value="Eukaryota"/>
</dbReference>
<comment type="subcellular location">
    <subcellularLocation>
        <location evidence="1">Membrane</location>
        <topology evidence="1">Multi-pass membrane protein</topology>
    </subcellularLocation>
</comment>
<evidence type="ECO:0000256" key="5">
    <source>
        <dbReference type="ARBA" id="ARBA00023136"/>
    </source>
</evidence>
<feature type="transmembrane region" description="Helical" evidence="6">
    <location>
        <begin position="22"/>
        <end position="44"/>
    </location>
</feature>
<accession>G0N973</accession>
<dbReference type="PANTHER" id="PTHR22945:SF34">
    <property type="entry name" value="G_PROTEIN_RECEP_F1_2 DOMAIN-CONTAINING PROTEIN"/>
    <property type="match status" value="1"/>
</dbReference>
<dbReference type="InterPro" id="IPR019421">
    <property type="entry name" value="7TM_GPCR_serpentine_rcpt_Srd"/>
</dbReference>
<feature type="transmembrane region" description="Helical" evidence="6">
    <location>
        <begin position="202"/>
        <end position="221"/>
    </location>
</feature>
<evidence type="ECO:0000256" key="4">
    <source>
        <dbReference type="ARBA" id="ARBA00022989"/>
    </source>
</evidence>
<dbReference type="Proteomes" id="UP000008068">
    <property type="component" value="Unassembled WGS sequence"/>
</dbReference>